<keyword evidence="3" id="KW-0808">Transferase</keyword>
<dbReference type="PANTHER" id="PTHR10192">
    <property type="entry name" value="MOLYBDOPTERIN BIOSYNTHESIS PROTEIN"/>
    <property type="match status" value="1"/>
</dbReference>
<comment type="pathway">
    <text evidence="1 3">Cofactor biosynthesis; molybdopterin biosynthesis.</text>
</comment>
<keyword evidence="7" id="KW-1185">Reference proteome</keyword>
<keyword evidence="3" id="KW-0500">Molybdenum</keyword>
<dbReference type="InterPro" id="IPR008284">
    <property type="entry name" value="MoCF_biosynth_CS"/>
</dbReference>
<evidence type="ECO:0000256" key="3">
    <source>
        <dbReference type="RuleBase" id="RU365090"/>
    </source>
</evidence>
<dbReference type="SUPFAM" id="SSF63867">
    <property type="entry name" value="MoeA C-terminal domain-like"/>
    <property type="match status" value="1"/>
</dbReference>
<dbReference type="InterPro" id="IPR036688">
    <property type="entry name" value="MoeA_C_domain_IV_sf"/>
</dbReference>
<evidence type="ECO:0000259" key="4">
    <source>
        <dbReference type="Pfam" id="PF00994"/>
    </source>
</evidence>
<feature type="domain" description="MoaB/Mog" evidence="4">
    <location>
        <begin position="2"/>
        <end position="71"/>
    </location>
</feature>
<dbReference type="Pfam" id="PF00994">
    <property type="entry name" value="MoCF_biosynth"/>
    <property type="match status" value="1"/>
</dbReference>
<name>A0ABW1ZVN0_9GAMM</name>
<dbReference type="Pfam" id="PF03454">
    <property type="entry name" value="MoeA_C"/>
    <property type="match status" value="1"/>
</dbReference>
<dbReference type="InterPro" id="IPR038987">
    <property type="entry name" value="MoeA-like"/>
</dbReference>
<dbReference type="Proteomes" id="UP001596422">
    <property type="component" value="Unassembled WGS sequence"/>
</dbReference>
<accession>A0ABW1ZVN0</accession>
<reference evidence="7" key="1">
    <citation type="journal article" date="2019" name="Int. J. Syst. Evol. Microbiol.">
        <title>The Global Catalogue of Microorganisms (GCM) 10K type strain sequencing project: providing services to taxonomists for standard genome sequencing and annotation.</title>
        <authorList>
            <consortium name="The Broad Institute Genomics Platform"/>
            <consortium name="The Broad Institute Genome Sequencing Center for Infectious Disease"/>
            <person name="Wu L."/>
            <person name="Ma J."/>
        </authorList>
    </citation>
    <scope>NUCLEOTIDE SEQUENCE [LARGE SCALE GENOMIC DNA]</scope>
    <source>
        <strain evidence="7">NBRC 111756</strain>
    </source>
</reference>
<evidence type="ECO:0000256" key="1">
    <source>
        <dbReference type="ARBA" id="ARBA00005046"/>
    </source>
</evidence>
<evidence type="ECO:0000313" key="6">
    <source>
        <dbReference type="EMBL" id="MFC6669241.1"/>
    </source>
</evidence>
<feature type="domain" description="MoeA C-terminal" evidence="5">
    <location>
        <begin position="95"/>
        <end position="156"/>
    </location>
</feature>
<dbReference type="InterPro" id="IPR001453">
    <property type="entry name" value="MoaB/Mog_dom"/>
</dbReference>
<dbReference type="EC" id="2.10.1.1" evidence="3"/>
<gene>
    <name evidence="6" type="ORF">ACFQDL_03345</name>
</gene>
<dbReference type="InterPro" id="IPR005111">
    <property type="entry name" value="MoeA_C_domain_IV"/>
</dbReference>
<dbReference type="InterPro" id="IPR036425">
    <property type="entry name" value="MoaB/Mog-like_dom_sf"/>
</dbReference>
<dbReference type="RefSeq" id="WP_379907816.1">
    <property type="nucleotide sequence ID" value="NZ_JBHSWE010000001.1"/>
</dbReference>
<sequence>MLSSGGVSVGDEDHVKGAIEALGELSLWRIAIKPGKPLAFGRIGETPFIGLPGNPGAVLVTFLMLARPYLLRMQGQATGLLPRRYPVLAGFSRDKRIAREEYLRVALSEKEGTLLAAPAHNQSSGVLSSALLAEGLLVVPPQTAVERGMKLEFIPFSELGM</sequence>
<dbReference type="Gene3D" id="3.40.980.10">
    <property type="entry name" value="MoaB/Mog-like domain"/>
    <property type="match status" value="1"/>
</dbReference>
<comment type="catalytic activity">
    <reaction evidence="3">
        <text>adenylyl-molybdopterin + molybdate = Mo-molybdopterin + AMP + H(+)</text>
        <dbReference type="Rhea" id="RHEA:35047"/>
        <dbReference type="ChEBI" id="CHEBI:15378"/>
        <dbReference type="ChEBI" id="CHEBI:36264"/>
        <dbReference type="ChEBI" id="CHEBI:62727"/>
        <dbReference type="ChEBI" id="CHEBI:71302"/>
        <dbReference type="ChEBI" id="CHEBI:456215"/>
    </reaction>
</comment>
<dbReference type="EMBL" id="JBHSWE010000001">
    <property type="protein sequence ID" value="MFC6669241.1"/>
    <property type="molecule type" value="Genomic_DNA"/>
</dbReference>
<dbReference type="Gene3D" id="2.40.340.10">
    <property type="entry name" value="MoeA, C-terminal, domain IV"/>
    <property type="match status" value="1"/>
</dbReference>
<protein>
    <recommendedName>
        <fullName evidence="3">Molybdopterin molybdenumtransferase</fullName>
        <ecNumber evidence="3">2.10.1.1</ecNumber>
    </recommendedName>
</protein>
<dbReference type="PANTHER" id="PTHR10192:SF5">
    <property type="entry name" value="GEPHYRIN"/>
    <property type="match status" value="1"/>
</dbReference>
<evidence type="ECO:0000259" key="5">
    <source>
        <dbReference type="Pfam" id="PF03454"/>
    </source>
</evidence>
<keyword evidence="3" id="KW-0479">Metal-binding</keyword>
<comment type="caution">
    <text evidence="6">The sequence shown here is derived from an EMBL/GenBank/DDBJ whole genome shotgun (WGS) entry which is preliminary data.</text>
</comment>
<keyword evidence="3" id="KW-0460">Magnesium</keyword>
<comment type="function">
    <text evidence="3">Catalyzes the insertion of molybdate into adenylated molybdopterin with the concomitant release of AMP.</text>
</comment>
<proteinExistence type="inferred from homology"/>
<evidence type="ECO:0000256" key="2">
    <source>
        <dbReference type="ARBA" id="ARBA00023150"/>
    </source>
</evidence>
<keyword evidence="2 3" id="KW-0501">Molybdenum cofactor biosynthesis</keyword>
<organism evidence="6 7">
    <name type="scientific">Marinobacterium aestuariivivens</name>
    <dbReference type="NCBI Taxonomy" id="1698799"/>
    <lineage>
        <taxon>Bacteria</taxon>
        <taxon>Pseudomonadati</taxon>
        <taxon>Pseudomonadota</taxon>
        <taxon>Gammaproteobacteria</taxon>
        <taxon>Oceanospirillales</taxon>
        <taxon>Oceanospirillaceae</taxon>
        <taxon>Marinobacterium</taxon>
    </lineage>
</organism>
<comment type="similarity">
    <text evidence="3">Belongs to the MoeA family.</text>
</comment>
<dbReference type="PROSITE" id="PS01079">
    <property type="entry name" value="MOCF_BIOSYNTHESIS_2"/>
    <property type="match status" value="1"/>
</dbReference>
<evidence type="ECO:0000313" key="7">
    <source>
        <dbReference type="Proteomes" id="UP001596422"/>
    </source>
</evidence>
<dbReference type="SUPFAM" id="SSF53218">
    <property type="entry name" value="Molybdenum cofactor biosynthesis proteins"/>
    <property type="match status" value="1"/>
</dbReference>
<comment type="cofactor">
    <cofactor evidence="3">
        <name>Mg(2+)</name>
        <dbReference type="ChEBI" id="CHEBI:18420"/>
    </cofactor>
</comment>